<gene>
    <name evidence="1" type="ORF">GCM10010470_00590</name>
</gene>
<name>A0ABN3V0Z9_9PSEU</name>
<comment type="caution">
    <text evidence="1">The sequence shown here is derived from an EMBL/GenBank/DDBJ whole genome shotgun (WGS) entry which is preliminary data.</text>
</comment>
<accession>A0ABN3V0Z9</accession>
<evidence type="ECO:0000313" key="1">
    <source>
        <dbReference type="EMBL" id="GAA2772933.1"/>
    </source>
</evidence>
<proteinExistence type="predicted"/>
<dbReference type="RefSeq" id="WP_344677249.1">
    <property type="nucleotide sequence ID" value="NZ_BAAAUX010000001.1"/>
</dbReference>
<sequence>MTPDEYVQTVRDEIVRLSIQHTSADQLGMAITSILNAHREFPIYDECDHEHDQIDTHVADIEDIGLTCNKIKSACSLCCTEDGGGDYQDERCADAHTSDCWPCQPWLDAGDALSIPRPDTQHRRR</sequence>
<protein>
    <submittedName>
        <fullName evidence="1">Uncharacterized protein</fullName>
    </submittedName>
</protein>
<dbReference type="EMBL" id="BAAAUX010000001">
    <property type="protein sequence ID" value="GAA2772933.1"/>
    <property type="molecule type" value="Genomic_DNA"/>
</dbReference>
<reference evidence="1 2" key="1">
    <citation type="journal article" date="2019" name="Int. J. Syst. Evol. Microbiol.">
        <title>The Global Catalogue of Microorganisms (GCM) 10K type strain sequencing project: providing services to taxonomists for standard genome sequencing and annotation.</title>
        <authorList>
            <consortium name="The Broad Institute Genomics Platform"/>
            <consortium name="The Broad Institute Genome Sequencing Center for Infectious Disease"/>
            <person name="Wu L."/>
            <person name="Ma J."/>
        </authorList>
    </citation>
    <scope>NUCLEOTIDE SEQUENCE [LARGE SCALE GENOMIC DNA]</scope>
    <source>
        <strain evidence="1 2">JCM 9383</strain>
    </source>
</reference>
<evidence type="ECO:0000313" key="2">
    <source>
        <dbReference type="Proteomes" id="UP001500979"/>
    </source>
</evidence>
<keyword evidence="2" id="KW-1185">Reference proteome</keyword>
<dbReference type="Proteomes" id="UP001500979">
    <property type="component" value="Unassembled WGS sequence"/>
</dbReference>
<organism evidence="1 2">
    <name type="scientific">Saccharopolyspora taberi</name>
    <dbReference type="NCBI Taxonomy" id="60895"/>
    <lineage>
        <taxon>Bacteria</taxon>
        <taxon>Bacillati</taxon>
        <taxon>Actinomycetota</taxon>
        <taxon>Actinomycetes</taxon>
        <taxon>Pseudonocardiales</taxon>
        <taxon>Pseudonocardiaceae</taxon>
        <taxon>Saccharopolyspora</taxon>
    </lineage>
</organism>